<reference evidence="2 3" key="1">
    <citation type="submission" date="2013-02" db="EMBL/GenBank/DDBJ databases">
        <authorList>
            <person name="Fiebig A."/>
            <person name="Goeker M."/>
            <person name="Klenk H.-P.P."/>
        </authorList>
    </citation>
    <scope>NUCLEOTIDE SEQUENCE [LARGE SCALE GENOMIC DNA]</scope>
    <source>
        <strain evidence="2 3">DSM 19309</strain>
    </source>
</reference>
<evidence type="ECO:0000313" key="2">
    <source>
        <dbReference type="EMBL" id="EYD76515.1"/>
    </source>
</evidence>
<organism evidence="2 3">
    <name type="scientific">Rubellimicrobium mesophilum DSM 19309</name>
    <dbReference type="NCBI Taxonomy" id="442562"/>
    <lineage>
        <taxon>Bacteria</taxon>
        <taxon>Pseudomonadati</taxon>
        <taxon>Pseudomonadota</taxon>
        <taxon>Alphaproteobacteria</taxon>
        <taxon>Rhodobacterales</taxon>
        <taxon>Roseobacteraceae</taxon>
        <taxon>Rubellimicrobium</taxon>
    </lineage>
</organism>
<proteinExistence type="predicted"/>
<comment type="caution">
    <text evidence="2">The sequence shown here is derived from an EMBL/GenBank/DDBJ whole genome shotgun (WGS) entry which is preliminary data.</text>
</comment>
<accession>A0A017HQD0</accession>
<dbReference type="EMBL" id="AOSK01000043">
    <property type="protein sequence ID" value="EYD76515.1"/>
    <property type="molecule type" value="Genomic_DNA"/>
</dbReference>
<dbReference type="AlphaFoldDB" id="A0A017HQD0"/>
<evidence type="ECO:0000256" key="1">
    <source>
        <dbReference type="SAM" id="MobiDB-lite"/>
    </source>
</evidence>
<feature type="compositionally biased region" description="Basic residues" evidence="1">
    <location>
        <begin position="14"/>
        <end position="26"/>
    </location>
</feature>
<feature type="region of interest" description="Disordered" evidence="1">
    <location>
        <begin position="1"/>
        <end position="70"/>
    </location>
</feature>
<keyword evidence="3" id="KW-1185">Reference proteome</keyword>
<dbReference type="STRING" id="442562.Rumeso_01936"/>
<name>A0A017HQD0_9RHOB</name>
<feature type="compositionally biased region" description="Basic and acidic residues" evidence="1">
    <location>
        <begin position="49"/>
        <end position="68"/>
    </location>
</feature>
<dbReference type="HOGENOM" id="CLU_2331930_0_0_5"/>
<evidence type="ECO:0000313" key="3">
    <source>
        <dbReference type="Proteomes" id="UP000019666"/>
    </source>
</evidence>
<gene>
    <name evidence="2" type="ORF">Rumeso_01936</name>
</gene>
<dbReference type="Proteomes" id="UP000019666">
    <property type="component" value="Unassembled WGS sequence"/>
</dbReference>
<sequence>MDLRVPVHPGVPSRPRHRLHRARRRPERALVRPEPRPESDPRPPLQRLWPRERDGGGQRGGKRGEARIGHGTRVAGAAIFGKRRVRFSAPLSRGGMVR</sequence>
<protein>
    <submittedName>
        <fullName evidence="2">Uncharacterized protein</fullName>
    </submittedName>
</protein>
<feature type="compositionally biased region" description="Basic and acidic residues" evidence="1">
    <location>
        <begin position="27"/>
        <end position="41"/>
    </location>
</feature>